<organism evidence="11 12">
    <name type="scientific">Leucobacter komagatae</name>
    <dbReference type="NCBI Taxonomy" id="55969"/>
    <lineage>
        <taxon>Bacteria</taxon>
        <taxon>Bacillati</taxon>
        <taxon>Actinomycetota</taxon>
        <taxon>Actinomycetes</taxon>
        <taxon>Micrococcales</taxon>
        <taxon>Microbacteriaceae</taxon>
        <taxon>Leucobacter</taxon>
    </lineage>
</organism>
<dbReference type="Proteomes" id="UP000319094">
    <property type="component" value="Unassembled WGS sequence"/>
</dbReference>
<dbReference type="InterPro" id="IPR050093">
    <property type="entry name" value="ABC_SmlMolc_Importer"/>
</dbReference>
<dbReference type="InterPro" id="IPR003593">
    <property type="entry name" value="AAA+_ATPase"/>
</dbReference>
<keyword evidence="1" id="KW-0813">Transport</keyword>
<evidence type="ECO:0000256" key="1">
    <source>
        <dbReference type="ARBA" id="ARBA00022448"/>
    </source>
</evidence>
<proteinExistence type="predicted"/>
<evidence type="ECO:0000256" key="8">
    <source>
        <dbReference type="ARBA" id="ARBA00023136"/>
    </source>
</evidence>
<dbReference type="GO" id="GO:0016020">
    <property type="term" value="C:membrane"/>
    <property type="evidence" value="ECO:0007669"/>
    <property type="project" value="InterPro"/>
</dbReference>
<keyword evidence="6" id="KW-0408">Iron</keyword>
<evidence type="ECO:0000313" key="11">
    <source>
        <dbReference type="EMBL" id="TQL40575.1"/>
    </source>
</evidence>
<evidence type="ECO:0000256" key="4">
    <source>
        <dbReference type="ARBA" id="ARBA00022741"/>
    </source>
</evidence>
<reference evidence="11 12" key="1">
    <citation type="submission" date="2019-06" db="EMBL/GenBank/DDBJ databases">
        <title>Sequencing the genomes of 1000 actinobacteria strains.</title>
        <authorList>
            <person name="Klenk H.-P."/>
        </authorList>
    </citation>
    <scope>NUCLEOTIDE SEQUENCE [LARGE SCALE GENOMIC DNA]</scope>
    <source>
        <strain evidence="11 12">DSM 8803</strain>
    </source>
</reference>
<gene>
    <name evidence="11" type="ORF">FB468_3096</name>
</gene>
<evidence type="ECO:0000256" key="7">
    <source>
        <dbReference type="ARBA" id="ARBA00023065"/>
    </source>
</evidence>
<name>A0A542XXL2_9MICO</name>
<dbReference type="SMART" id="SM00382">
    <property type="entry name" value="AAA"/>
    <property type="match status" value="1"/>
</dbReference>
<evidence type="ECO:0000256" key="2">
    <source>
        <dbReference type="ARBA" id="ARBA00022475"/>
    </source>
</evidence>
<dbReference type="PANTHER" id="PTHR42781">
    <property type="entry name" value="SPERMIDINE/PUTRESCINE IMPORT ATP-BINDING PROTEIN POTA"/>
    <property type="match status" value="1"/>
</dbReference>
<keyword evidence="3" id="KW-0410">Iron transport</keyword>
<accession>A0A542XXL2</accession>
<dbReference type="AlphaFoldDB" id="A0A542XXL2"/>
<dbReference type="CDD" id="cd03259">
    <property type="entry name" value="ABC_Carb_Solutes_like"/>
    <property type="match status" value="1"/>
</dbReference>
<keyword evidence="4" id="KW-0547">Nucleotide-binding</keyword>
<feature type="domain" description="ABC transporter" evidence="10">
    <location>
        <begin position="23"/>
        <end position="234"/>
    </location>
</feature>
<evidence type="ECO:0000256" key="9">
    <source>
        <dbReference type="ARBA" id="ARBA00066388"/>
    </source>
</evidence>
<dbReference type="PROSITE" id="PS50893">
    <property type="entry name" value="ABC_TRANSPORTER_2"/>
    <property type="match status" value="1"/>
</dbReference>
<dbReference type="Gene3D" id="3.40.50.300">
    <property type="entry name" value="P-loop containing nucleotide triphosphate hydrolases"/>
    <property type="match status" value="1"/>
</dbReference>
<evidence type="ECO:0000256" key="5">
    <source>
        <dbReference type="ARBA" id="ARBA00022840"/>
    </source>
</evidence>
<dbReference type="PANTHER" id="PTHR42781:SF4">
    <property type="entry name" value="SPERMIDINE_PUTRESCINE IMPORT ATP-BINDING PROTEIN POTA"/>
    <property type="match status" value="1"/>
</dbReference>
<dbReference type="InterPro" id="IPR015853">
    <property type="entry name" value="ABC_transpr_FbpC"/>
</dbReference>
<keyword evidence="7" id="KW-0406">Ion transport</keyword>
<sequence length="234" mass="24701">MSAHSGVEAGAGAGAWAGAGAGLVVDGASVAYRRDEPIVRDANFAVGRGEVVALLGPSGCGKSTLLRAIAGLEPLSSGTVRWAGEDLAGVPPHKREFGLVFQDGQLFSHRSVSENIAYGLRVKRWARAQRDARVEELLALVGLPGFGSRAVTELSGGQRQRVALARALAPSPRLLLLDEPLSALDRELRERLALDLASLLRETGTTAILVTHDEGEAATIADRVLRMREGRVAE</sequence>
<evidence type="ECO:0000313" key="12">
    <source>
        <dbReference type="Proteomes" id="UP000319094"/>
    </source>
</evidence>
<dbReference type="InterPro" id="IPR027417">
    <property type="entry name" value="P-loop_NTPase"/>
</dbReference>
<dbReference type="GO" id="GO:0015408">
    <property type="term" value="F:ABC-type ferric iron transporter activity"/>
    <property type="evidence" value="ECO:0007669"/>
    <property type="project" value="InterPro"/>
</dbReference>
<dbReference type="GO" id="GO:0015418">
    <property type="term" value="F:ABC-type quaternary ammonium compound transporting activity"/>
    <property type="evidence" value="ECO:0007669"/>
    <property type="project" value="UniProtKB-EC"/>
</dbReference>
<dbReference type="Pfam" id="PF00005">
    <property type="entry name" value="ABC_tran"/>
    <property type="match status" value="1"/>
</dbReference>
<comment type="caution">
    <text evidence="11">The sequence shown here is derived from an EMBL/GenBank/DDBJ whole genome shotgun (WGS) entry which is preliminary data.</text>
</comment>
<dbReference type="PROSITE" id="PS00211">
    <property type="entry name" value="ABC_TRANSPORTER_1"/>
    <property type="match status" value="1"/>
</dbReference>
<evidence type="ECO:0000259" key="10">
    <source>
        <dbReference type="PROSITE" id="PS50893"/>
    </source>
</evidence>
<dbReference type="RefSeq" id="WP_342777262.1">
    <property type="nucleotide sequence ID" value="NZ_BAAAUY010000023.1"/>
</dbReference>
<keyword evidence="8" id="KW-0472">Membrane</keyword>
<evidence type="ECO:0000256" key="3">
    <source>
        <dbReference type="ARBA" id="ARBA00022496"/>
    </source>
</evidence>
<dbReference type="InterPro" id="IPR017871">
    <property type="entry name" value="ABC_transporter-like_CS"/>
</dbReference>
<evidence type="ECO:0000256" key="6">
    <source>
        <dbReference type="ARBA" id="ARBA00023004"/>
    </source>
</evidence>
<dbReference type="GO" id="GO:0016887">
    <property type="term" value="F:ATP hydrolysis activity"/>
    <property type="evidence" value="ECO:0007669"/>
    <property type="project" value="InterPro"/>
</dbReference>
<dbReference type="EMBL" id="VFON01000002">
    <property type="protein sequence ID" value="TQL40575.1"/>
    <property type="molecule type" value="Genomic_DNA"/>
</dbReference>
<protein>
    <recommendedName>
        <fullName evidence="9">ABC-type quaternary amine transporter</fullName>
        <ecNumber evidence="9">7.6.2.9</ecNumber>
    </recommendedName>
</protein>
<keyword evidence="2" id="KW-1003">Cell membrane</keyword>
<dbReference type="SUPFAM" id="SSF52540">
    <property type="entry name" value="P-loop containing nucleoside triphosphate hydrolases"/>
    <property type="match status" value="1"/>
</dbReference>
<keyword evidence="5" id="KW-0067">ATP-binding</keyword>
<dbReference type="GO" id="GO:0005524">
    <property type="term" value="F:ATP binding"/>
    <property type="evidence" value="ECO:0007669"/>
    <property type="project" value="UniProtKB-KW"/>
</dbReference>
<keyword evidence="12" id="KW-1185">Reference proteome</keyword>
<dbReference type="InterPro" id="IPR003439">
    <property type="entry name" value="ABC_transporter-like_ATP-bd"/>
</dbReference>
<dbReference type="FunFam" id="3.40.50.300:FF:000425">
    <property type="entry name" value="Probable ABC transporter, ATP-binding subunit"/>
    <property type="match status" value="1"/>
</dbReference>
<dbReference type="EC" id="7.6.2.9" evidence="9"/>